<dbReference type="PANTHER" id="PTHR48051">
    <property type="match status" value="1"/>
</dbReference>
<dbReference type="Gene3D" id="3.80.10.10">
    <property type="entry name" value="Ribonuclease Inhibitor"/>
    <property type="match status" value="3"/>
</dbReference>
<evidence type="ECO:0000313" key="10">
    <source>
        <dbReference type="Proteomes" id="UP000283650"/>
    </source>
</evidence>
<evidence type="ECO:0000256" key="3">
    <source>
        <dbReference type="ARBA" id="ARBA00022614"/>
    </source>
</evidence>
<dbReference type="InterPro" id="IPR029487">
    <property type="entry name" value="NEL_dom"/>
</dbReference>
<dbReference type="PROSITE" id="PS52053">
    <property type="entry name" value="NEL"/>
    <property type="match status" value="1"/>
</dbReference>
<comment type="caution">
    <text evidence="9">The sequence shown here is derived from an EMBL/GenBank/DDBJ whole genome shotgun (WGS) entry which is preliminary data.</text>
</comment>
<sequence>MSPNSLTAQDNGPARPQATDSFHAQFLEAAVPQWLIDASEPRRTAIKRAGTVMPDWYARASSAQRQILDASFKSSVTALVQLDNTLSSFKDIDAFARPLLLEALKSRHQVDVDVDKTLLCLKRPLVMGIFQAEIGSFEVLKLPLLQAALHNFESQECKYGAFHRSSGFIVETTTPGIYTPVPVNVSVRGFLSLCRDLDIGAKYQAYLKAFFHPADTAAETLLREHFIASQKAALRAAAERALLAGDIQPEDHAMILSVVDGEKYPRVRGKPVWFHDLGLMGERLVGCVAFTIAEKRRSFDATILYVPNDPEHPLKRYSGQQADETFKRLFTTRDAQQAQSAEPTPYQRFFSQFLPYAKRPYYFSQFVQEADDASTDLLWSPWRRIIEVITPAYPFIAIQELPPRHTKMQPDPDPYLGASLLRHEGDGHWAENSDLWTYLYEQHRDRVLADARSHAVPTADVNIKARDAKLAALLQVGLLGLNMVSMFVPVLGEVMMVIMAGQLLYETFEGVKEWSEGDKHAAKAHLVDVAENLALIAVMAGAGAGFNRLAAVKPEPVIEDLHPVTLPNGETRLWKSDLSGYEHPVTLSDSTGPNDLGQHAIDGKTYIRQGDKVYEQFFDPSTSQWRLRHPTEPNAYQPVLGHNGRGAWRHTLERPMSWDTLTLLRRMGHVTEGLSDEALLMLAQISGVSDNTLRKMHLDHLPPPPEWLDAMRLFNADASAGQVIEQLSGAARIDDRYLYALTLVTEMPRWPLGRALEVFEAAGLSGPSIRYGAAKQPPWVVPRPVIQLSRAQVLNGEMPARILAALDENEITYLLGRDAARLHSARADALRKQLAGFANTRQPAIFASLYDGTEPLDARVSLLQRECPGLSEAAAQDVLDHATAAQLARMDTTGRSPLKMLEEARWHARQGRQTRAFIGLRSANLATADSRRLALHALRQLPGWPPTLRLELREGSTTGALLDSLGETTAPDKRYLVKNGAFFLAFNERGELLNHVSGAGDNFYNSIMYALPDDARAAIGLPQVSDSHELQRKIIEYAHIHRREAAQLLAPPLKGFKPPTRVSATLKGYYASGRGASLHSSVAASVTELYPSPQQAEAFLRQQRGRTDRQIFTELGTRRREWEVLNATLDQWQAGPTGSQAGRHQWSFSQALREAWRNGPLAEHSAEAARLSLVCETPLPVITTRFPHVRELSVTGSGITDANADAFIALFPNVTRLTLGDLGPSYGQLPARPQPLTSLPEAVSRLSGLTHLRFSTYAPELAESFTYRLSALTSLQTLRIDYSGFDSTTLHALDLSPLSGLRALQVNAPYALRQWPAYVERLEQLERLELTRTSIDTLPDALYSGHERLWAGLSLDWSKLSRAAFRRAFEYVKNYSGSFGHLVDLEQMVSEYCRAELDFMAVMPNFSDPLPQRFNEVWTTPEARLLAIDQLRVEHDEIFAQFYAPSQQGGLRNPALRWQWATGRSAGVLRALKSSWNGALRQRYGVRADLSTFALPESGLSLGGLTSAEKILTLPSLPAGSFPHVSTLRLGLLDVPVEQARGFIRGFSGAEILDVSGNAFTELPFTASELPALTELDLSNNNLLVTPPVQAQFNDLPRIEVLNLGHNPLNTLDVRAMTGLQALNLRSTKLQSWPTGAESLPQLSWLDLRDNDIASLSPQALAHPDALIKANLTGNVFSAEGETALNTALRRIEQAKGLGHGALTRFAEEPVPAQFPPTETGWSLADLLLPVPERGAVIADKAGRLAHLRRLTPSMTPERARLLLRKLREAGRSDVQIDAQISQWQQASEGLIRQLNDWLYTREVRTGRRHITAQNRSFAALRICEAWLEGLTPGVAGEAMELRLQGLQTGDLPSLDAPLAGVTTLNLRGVGISEHGSNGFLNAFADLNTLIISGNDLANLPGAVRRMRELEQLEMQHCNLSSGASVYPLLSHNRLRRLDLGYNILQAFNPPGFGVLETLDLRYNALNDWPAGVLQARYLRRLDLRSNNIAHLPETLFDGNHSRLVAGTDLSGNDDLSLSALQQLRYFSRVNASSHVLGISRGQIDGMIHAQLFGADVSPLAEQPIAGNGGWVGGEEGAVAGHDPHAAVLPAENIFDPANDIAPRALNPWLEGASPQLAEVRRGVWARLAQEPGHERFFQLIRLLRDTRDYRLVQADLTRRVWDVMDAASENTELRELLFQSAESHGTCPDGRTLTFSEMEVRVAVYRALREIPPNRLMLRGRALLRLSRQLFRLERVETLAEAAGQGHDRAEIRLRYRISLTSGWGDGVDLPGQPAYMLYGTPISDQMLAQSRASILEAERTDALLVSMASRDYWNEYLHERYPQETNAIDRAVAEQRHQSLSELEDRQSNGEIDKEHYNLELAELSRTIDALRVQKVVELTRREINDLRSLADESERPGTLSAKPGPSWRS</sequence>
<comment type="catalytic activity">
    <reaction evidence="1">
        <text>S-ubiquitinyl-[E2 ubiquitin-conjugating enzyme]-L-cysteine + [acceptor protein]-L-lysine = [E2 ubiquitin-conjugating enzyme]-L-cysteine + N(6)-ubiquitinyl-[acceptor protein]-L-lysine.</text>
        <dbReference type="EC" id="2.3.2.27"/>
    </reaction>
</comment>
<keyword evidence="4" id="KW-0677">Repeat</keyword>
<keyword evidence="6" id="KW-0832">Ubl conjugation</keyword>
<dbReference type="GO" id="GO:0061630">
    <property type="term" value="F:ubiquitin protein ligase activity"/>
    <property type="evidence" value="ECO:0007669"/>
    <property type="project" value="UniProtKB-EC"/>
</dbReference>
<dbReference type="InterPro" id="IPR050216">
    <property type="entry name" value="LRR_domain-containing"/>
</dbReference>
<dbReference type="Pfam" id="PF13855">
    <property type="entry name" value="LRR_8"/>
    <property type="match status" value="1"/>
</dbReference>
<keyword evidence="5" id="KW-0843">Virulence</keyword>
<evidence type="ECO:0000256" key="6">
    <source>
        <dbReference type="PROSITE-ProRule" id="PRU01398"/>
    </source>
</evidence>
<dbReference type="EC" id="2.3.2.27" evidence="2"/>
<dbReference type="Proteomes" id="UP000283650">
    <property type="component" value="Unassembled WGS sequence"/>
</dbReference>
<organism evidence="9 10">
    <name type="scientific">Pseudomonas fluorescens</name>
    <dbReference type="NCBI Taxonomy" id="294"/>
    <lineage>
        <taxon>Bacteria</taxon>
        <taxon>Pseudomonadati</taxon>
        <taxon>Pseudomonadota</taxon>
        <taxon>Gammaproteobacteria</taxon>
        <taxon>Pseudomonadales</taxon>
        <taxon>Pseudomonadaceae</taxon>
        <taxon>Pseudomonas</taxon>
    </lineage>
</organism>
<keyword evidence="6" id="KW-0964">Secreted</keyword>
<dbReference type="Pfam" id="PF20178">
    <property type="entry name" value="ToxA_N"/>
    <property type="match status" value="1"/>
</dbReference>
<dbReference type="Gene3D" id="1.20.58.360">
    <property type="entry name" value="Shigella T3SS effector IpaH defines"/>
    <property type="match status" value="1"/>
</dbReference>
<evidence type="ECO:0000256" key="5">
    <source>
        <dbReference type="ARBA" id="ARBA00023026"/>
    </source>
</evidence>
<dbReference type="SUPFAM" id="SSF52058">
    <property type="entry name" value="L domain-like"/>
    <property type="match status" value="2"/>
</dbReference>
<evidence type="ECO:0000256" key="2">
    <source>
        <dbReference type="ARBA" id="ARBA00012483"/>
    </source>
</evidence>
<dbReference type="InterPro" id="IPR032675">
    <property type="entry name" value="LRR_dom_sf"/>
</dbReference>
<evidence type="ECO:0000313" key="9">
    <source>
        <dbReference type="EMBL" id="RON96067.1"/>
    </source>
</evidence>
<dbReference type="Pfam" id="PF14496">
    <property type="entry name" value="NEL"/>
    <property type="match status" value="1"/>
</dbReference>
<evidence type="ECO:0000256" key="7">
    <source>
        <dbReference type="SAM" id="MobiDB-lite"/>
    </source>
</evidence>
<feature type="region of interest" description="Disordered" evidence="7">
    <location>
        <begin position="2390"/>
        <end position="2412"/>
    </location>
</feature>
<evidence type="ECO:0000256" key="4">
    <source>
        <dbReference type="ARBA" id="ARBA00022737"/>
    </source>
</evidence>
<name>A0A423NCU4_PSEFL</name>
<dbReference type="InterPro" id="IPR046673">
    <property type="entry name" value="ToxA_N"/>
</dbReference>
<feature type="active site" description="Glycyl thioester intermediate" evidence="6">
    <location>
        <position position="2188"/>
    </location>
</feature>
<dbReference type="RefSeq" id="WP_123375076.1">
    <property type="nucleotide sequence ID" value="NZ_MOBY01000003.1"/>
</dbReference>
<comment type="PTM">
    <text evidence="6">Ubiquitinated in the presence of host E1 ubiquitin-activating enzyme, E2 ubiquitin-conjugating enzyme and ubiquitin.</text>
</comment>
<dbReference type="GO" id="GO:0005737">
    <property type="term" value="C:cytoplasm"/>
    <property type="evidence" value="ECO:0007669"/>
    <property type="project" value="TreeGrafter"/>
</dbReference>
<protein>
    <recommendedName>
        <fullName evidence="2">RING-type E3 ubiquitin transferase</fullName>
        <ecNumber evidence="2">2.3.2.27</ecNumber>
    </recommendedName>
</protein>
<keyword evidence="6" id="KW-0833">Ubl conjugation pathway</keyword>
<feature type="domain" description="NEL" evidence="8">
    <location>
        <begin position="2101"/>
        <end position="2401"/>
    </location>
</feature>
<dbReference type="PANTHER" id="PTHR48051:SF46">
    <property type="entry name" value="LEUCINE RICH REPEAT-CONTAINING DOMAIN PROTEIN"/>
    <property type="match status" value="1"/>
</dbReference>
<proteinExistence type="inferred from homology"/>
<dbReference type="GO" id="GO:0016567">
    <property type="term" value="P:protein ubiquitination"/>
    <property type="evidence" value="ECO:0007669"/>
    <property type="project" value="InterPro"/>
</dbReference>
<dbReference type="InterPro" id="IPR003591">
    <property type="entry name" value="Leu-rich_rpt_typical-subtyp"/>
</dbReference>
<dbReference type="GO" id="GO:0005576">
    <property type="term" value="C:extracellular region"/>
    <property type="evidence" value="ECO:0007669"/>
    <property type="project" value="UniProtKB-UniRule"/>
</dbReference>
<keyword evidence="6" id="KW-1035">Host cytoplasm</keyword>
<evidence type="ECO:0000259" key="8">
    <source>
        <dbReference type="PROSITE" id="PS52053"/>
    </source>
</evidence>
<gene>
    <name evidence="9" type="ORF">BK672_05685</name>
</gene>
<dbReference type="EMBL" id="MOBY01000003">
    <property type="protein sequence ID" value="RON96067.1"/>
    <property type="molecule type" value="Genomic_DNA"/>
</dbReference>
<keyword evidence="6" id="KW-0808">Transferase</keyword>
<evidence type="ECO:0000256" key="1">
    <source>
        <dbReference type="ARBA" id="ARBA00000900"/>
    </source>
</evidence>
<reference evidence="9 10" key="1">
    <citation type="submission" date="2016-10" db="EMBL/GenBank/DDBJ databases">
        <title>Comparative genome analysis of multiple Pseudomonas spp. focuses on biocontrol and plant growth promoting traits.</title>
        <authorList>
            <person name="Tao X.-Y."/>
            <person name="Taylor C.G."/>
        </authorList>
    </citation>
    <scope>NUCLEOTIDE SEQUENCE [LARGE SCALE GENOMIC DNA]</scope>
    <source>
        <strain evidence="9 10">2F9</strain>
    </source>
</reference>
<comment type="similarity">
    <text evidence="6">Belongs to the LRR-containing bacterial E3 ligase family.</text>
</comment>
<dbReference type="InterPro" id="IPR001611">
    <property type="entry name" value="Leu-rich_rpt"/>
</dbReference>
<keyword evidence="3" id="KW-0433">Leucine-rich repeat</keyword>
<dbReference type="SMART" id="SM00369">
    <property type="entry name" value="LRR_TYP"/>
    <property type="match status" value="7"/>
</dbReference>
<accession>A0A423NCU4</accession>